<evidence type="ECO:0000256" key="7">
    <source>
        <dbReference type="PROSITE-ProRule" id="PRU01091"/>
    </source>
</evidence>
<evidence type="ECO:0000256" key="6">
    <source>
        <dbReference type="PROSITE-ProRule" id="PRU00169"/>
    </source>
</evidence>
<dbReference type="InterPro" id="IPR016032">
    <property type="entry name" value="Sig_transdc_resp-reg_C-effctor"/>
</dbReference>
<evidence type="ECO:0000313" key="16">
    <source>
        <dbReference type="Proteomes" id="UP000254076"/>
    </source>
</evidence>
<dbReference type="Pfam" id="PF00486">
    <property type="entry name" value="Trans_reg_C"/>
    <property type="match status" value="1"/>
</dbReference>
<dbReference type="PANTHER" id="PTHR48111">
    <property type="entry name" value="REGULATOR OF RPOS"/>
    <property type="match status" value="1"/>
</dbReference>
<feature type="DNA-binding region" description="OmpR/PhoB-type" evidence="7">
    <location>
        <begin position="127"/>
        <end position="222"/>
    </location>
</feature>
<dbReference type="Proteomes" id="UP000250200">
    <property type="component" value="Unassembled WGS sequence"/>
</dbReference>
<evidence type="ECO:0000313" key="11">
    <source>
        <dbReference type="EMBL" id="SQA19232.1"/>
    </source>
</evidence>
<dbReference type="SMART" id="SM00862">
    <property type="entry name" value="Trans_reg_C"/>
    <property type="match status" value="1"/>
</dbReference>
<dbReference type="SUPFAM" id="SSF46894">
    <property type="entry name" value="C-terminal effector domain of the bipartite response regulators"/>
    <property type="match status" value="1"/>
</dbReference>
<dbReference type="AlphaFoldDB" id="A0A0H1ZI70"/>
<dbReference type="EMBL" id="UAVB01000001">
    <property type="protein sequence ID" value="SQA19232.1"/>
    <property type="molecule type" value="Genomic_DNA"/>
</dbReference>
<dbReference type="PANTHER" id="PTHR48111:SF43">
    <property type="entry name" value="STAGE 0 SPORULATION PROTEIN A HOMOLOG"/>
    <property type="match status" value="1"/>
</dbReference>
<dbReference type="InterPro" id="IPR001867">
    <property type="entry name" value="OmpR/PhoB-type_DNA-bd"/>
</dbReference>
<dbReference type="InterPro" id="IPR011006">
    <property type="entry name" value="CheY-like_superfamily"/>
</dbReference>
<dbReference type="EMBL" id="UHEW01000005">
    <property type="protein sequence ID" value="SUN29332.1"/>
    <property type="molecule type" value="Genomic_DNA"/>
</dbReference>
<evidence type="ECO:0000313" key="13">
    <source>
        <dbReference type="EMBL" id="SUN29332.1"/>
    </source>
</evidence>
<keyword evidence="2" id="KW-0902">Two-component regulatory system</keyword>
<sequence>MSQDQGKIYIVEDDMTIVSLLKGHLSASYHVSSVSNFRDVKQEIIAFQPDLILMDITLPYFNGFYWTAELRKFLTIPIIFISSSNDEMDMVMALNMGGDDFISKPFSLAVLDAKLTAILRRSQQFIQQELTFGGFTLTREGLLSSQDKEVILSPTENKILSILLMHPKQVVSKESLLEKLWENDSFIDQNTLNVNMTRLRKKIVPIGFDYIHTVRGVGYLLQ</sequence>
<accession>A0A0H1ZI70</accession>
<keyword evidence="5" id="KW-0804">Transcription</keyword>
<evidence type="ECO:0000256" key="4">
    <source>
        <dbReference type="ARBA" id="ARBA00023125"/>
    </source>
</evidence>
<dbReference type="PROSITE" id="PS51755">
    <property type="entry name" value="OMPR_PHOB"/>
    <property type="match status" value="1"/>
</dbReference>
<dbReference type="SUPFAM" id="SSF52172">
    <property type="entry name" value="CheY-like"/>
    <property type="match status" value="1"/>
</dbReference>
<evidence type="ECO:0000259" key="8">
    <source>
        <dbReference type="PROSITE" id="PS50110"/>
    </source>
</evidence>
<dbReference type="Proteomes" id="UP000255140">
    <property type="component" value="Unassembled WGS sequence"/>
</dbReference>
<evidence type="ECO:0000313" key="15">
    <source>
        <dbReference type="Proteomes" id="UP000250200"/>
    </source>
</evidence>
<dbReference type="CDD" id="cd18159">
    <property type="entry name" value="REC_OmpR_NsrR-like"/>
    <property type="match status" value="1"/>
</dbReference>
<feature type="domain" description="OmpR/PhoB-type" evidence="9">
    <location>
        <begin position="127"/>
        <end position="222"/>
    </location>
</feature>
<evidence type="ECO:0000313" key="17">
    <source>
        <dbReference type="Proteomes" id="UP000255140"/>
    </source>
</evidence>
<dbReference type="CDD" id="cd00383">
    <property type="entry name" value="trans_reg_C"/>
    <property type="match status" value="1"/>
</dbReference>
<keyword evidence="3" id="KW-0805">Transcription regulation</keyword>
<dbReference type="EMBL" id="LBKL01000032">
    <property type="protein sequence ID" value="KLL42593.1"/>
    <property type="molecule type" value="Genomic_DNA"/>
</dbReference>
<dbReference type="Gene3D" id="3.40.50.2300">
    <property type="match status" value="1"/>
</dbReference>
<reference evidence="15 16" key="2">
    <citation type="submission" date="2018-06" db="EMBL/GenBank/DDBJ databases">
        <authorList>
            <consortium name="Pathogen Informatics"/>
            <person name="Doyle S."/>
        </authorList>
    </citation>
    <scope>NUCLEOTIDE SEQUENCE [LARGE SCALE GENOMIC DNA]</scope>
    <source>
        <strain evidence="11 15">NCTC8181</strain>
        <strain evidence="12 16">NCTC8185</strain>
        <strain evidence="13 17">NCTC9828</strain>
    </source>
</reference>
<organism evidence="12 16">
    <name type="scientific">Streptococcus agalactiae</name>
    <dbReference type="NCBI Taxonomy" id="1311"/>
    <lineage>
        <taxon>Bacteria</taxon>
        <taxon>Bacillati</taxon>
        <taxon>Bacillota</taxon>
        <taxon>Bacilli</taxon>
        <taxon>Lactobacillales</taxon>
        <taxon>Streptococcaceae</taxon>
        <taxon>Streptococcus</taxon>
    </lineage>
</organism>
<dbReference type="InterPro" id="IPR001789">
    <property type="entry name" value="Sig_transdc_resp-reg_receiver"/>
</dbReference>
<dbReference type="PROSITE" id="PS50110">
    <property type="entry name" value="RESPONSE_REGULATORY"/>
    <property type="match status" value="1"/>
</dbReference>
<keyword evidence="4 7" id="KW-0238">DNA-binding</keyword>
<evidence type="ECO:0000256" key="2">
    <source>
        <dbReference type="ARBA" id="ARBA00023012"/>
    </source>
</evidence>
<evidence type="ECO:0000259" key="9">
    <source>
        <dbReference type="PROSITE" id="PS51755"/>
    </source>
</evidence>
<evidence type="ECO:0000256" key="5">
    <source>
        <dbReference type="ARBA" id="ARBA00023163"/>
    </source>
</evidence>
<dbReference type="Pfam" id="PF00072">
    <property type="entry name" value="Response_reg"/>
    <property type="match status" value="1"/>
</dbReference>
<name>A0A0H1ZI70_STRAG</name>
<dbReference type="GO" id="GO:0005829">
    <property type="term" value="C:cytosol"/>
    <property type="evidence" value="ECO:0007669"/>
    <property type="project" value="TreeGrafter"/>
</dbReference>
<protein>
    <submittedName>
        <fullName evidence="12">DNA-binding response regulator</fullName>
    </submittedName>
    <submittedName>
        <fullName evidence="10">PhoB family transcriptional regulator</fullName>
    </submittedName>
</protein>
<proteinExistence type="predicted"/>
<dbReference type="InterPro" id="IPR036388">
    <property type="entry name" value="WH-like_DNA-bd_sf"/>
</dbReference>
<reference evidence="10 14" key="1">
    <citation type="journal article" date="2015" name="PLoS ONE">
        <title>Genomic analysis reveals the molecular basis for capsule loss in the group B streptococcus population.</title>
        <authorList>
            <consortium name="DEVANI Consortium"/>
            <person name="Rosini R."/>
            <person name="Campisi E."/>
            <person name="De Chiara M."/>
            <person name="Tettelin H."/>
            <person name="Rinaudo D."/>
            <person name="Toniolo C."/>
            <person name="Metruccio M."/>
            <person name="Guidotti S."/>
            <person name="Sorensen U.B."/>
            <person name="Kilian M."/>
            <person name="Ramirez M."/>
            <person name="Janulczyk R."/>
            <person name="Donati C."/>
            <person name="Grandi G."/>
            <person name="Margarit I."/>
        </authorList>
    </citation>
    <scope>NUCLEOTIDE SEQUENCE [LARGE SCALE GENOMIC DNA]</scope>
    <source>
        <strain evidence="10 14">DK-B-USS-215</strain>
    </source>
</reference>
<dbReference type="InterPro" id="IPR039420">
    <property type="entry name" value="WalR-like"/>
</dbReference>
<comment type="caution">
    <text evidence="12">The sequence shown here is derived from an EMBL/GenBank/DDBJ whole genome shotgun (WGS) entry which is preliminary data.</text>
</comment>
<evidence type="ECO:0000256" key="3">
    <source>
        <dbReference type="ARBA" id="ARBA00023015"/>
    </source>
</evidence>
<gene>
    <name evidence="12" type="primary">graR</name>
    <name evidence="11" type="ORF">NCTC8181_02298</name>
    <name evidence="12" type="ORF">NCTC8185_02310</name>
    <name evidence="13" type="ORF">NCTC9828_01611</name>
    <name evidence="10" type="ORF">WA04_02305</name>
</gene>
<feature type="domain" description="Response regulatory" evidence="8">
    <location>
        <begin position="7"/>
        <end position="119"/>
    </location>
</feature>
<evidence type="ECO:0000313" key="10">
    <source>
        <dbReference type="EMBL" id="KLL42593.1"/>
    </source>
</evidence>
<dbReference type="SMART" id="SM00448">
    <property type="entry name" value="REC"/>
    <property type="match status" value="1"/>
</dbReference>
<evidence type="ECO:0000313" key="12">
    <source>
        <dbReference type="EMBL" id="SUN14987.1"/>
    </source>
</evidence>
<feature type="modified residue" description="4-aspartylphosphate" evidence="6">
    <location>
        <position position="55"/>
    </location>
</feature>
<keyword evidence="1 6" id="KW-0597">Phosphoprotein</keyword>
<dbReference type="GO" id="GO:0000976">
    <property type="term" value="F:transcription cis-regulatory region binding"/>
    <property type="evidence" value="ECO:0007669"/>
    <property type="project" value="TreeGrafter"/>
</dbReference>
<dbReference type="GO" id="GO:0006355">
    <property type="term" value="P:regulation of DNA-templated transcription"/>
    <property type="evidence" value="ECO:0007669"/>
    <property type="project" value="InterPro"/>
</dbReference>
<evidence type="ECO:0000313" key="14">
    <source>
        <dbReference type="Proteomes" id="UP000035346"/>
    </source>
</evidence>
<dbReference type="Proteomes" id="UP000035346">
    <property type="component" value="Unassembled WGS sequence"/>
</dbReference>
<dbReference type="GO" id="GO:0000156">
    <property type="term" value="F:phosphorelay response regulator activity"/>
    <property type="evidence" value="ECO:0007669"/>
    <property type="project" value="TreeGrafter"/>
</dbReference>
<evidence type="ECO:0000256" key="1">
    <source>
        <dbReference type="ARBA" id="ARBA00022553"/>
    </source>
</evidence>
<dbReference type="Gene3D" id="1.10.10.10">
    <property type="entry name" value="Winged helix-like DNA-binding domain superfamily/Winged helix DNA-binding domain"/>
    <property type="match status" value="1"/>
</dbReference>
<dbReference type="RefSeq" id="WP_000076365.1">
    <property type="nucleotide sequence ID" value="NZ_CAACXY010000016.1"/>
</dbReference>
<dbReference type="Proteomes" id="UP000254076">
    <property type="component" value="Unassembled WGS sequence"/>
</dbReference>
<dbReference type="GO" id="GO:0032993">
    <property type="term" value="C:protein-DNA complex"/>
    <property type="evidence" value="ECO:0007669"/>
    <property type="project" value="TreeGrafter"/>
</dbReference>
<dbReference type="EMBL" id="UHEQ01000004">
    <property type="protein sequence ID" value="SUN14987.1"/>
    <property type="molecule type" value="Genomic_DNA"/>
</dbReference>